<dbReference type="CDD" id="cd06532">
    <property type="entry name" value="Glyco_transf_25"/>
    <property type="match status" value="1"/>
</dbReference>
<dbReference type="UniPathway" id="UPA00501"/>
<dbReference type="UniPathway" id="UPA00820"/>
<sequence>MSQIICFVVNLATATKRREAMQALLTQHRIVPTWFDAVDGRVMSEEELAKHFNAARAQVAYGPMARAEIGTTLSHIGIYRKMIEQNIPCAMVLEDDVLLADDFDQLLSADSKEGLASVFSPDQAVMVQMTHVERGFKSGAIKIGHREIVRPHGGVWLTSGYFITLAAAKRMVDALYPVWMVADHWRVFERAGLLTLYALTPNAVWESPLSLVSDISPERKARRRDAKTIGDRVYRLWDTTFVRKFLVKDLPRFSG</sequence>
<dbReference type="GO" id="GO:0009103">
    <property type="term" value="P:lipopolysaccharide biosynthetic process"/>
    <property type="evidence" value="ECO:0007669"/>
    <property type="project" value="UniProtKB-KW"/>
</dbReference>
<reference evidence="5" key="1">
    <citation type="submission" date="2020-02" db="EMBL/GenBank/DDBJ databases">
        <authorList>
            <person name="Chen W.-M."/>
        </authorList>
    </citation>
    <scope>NUCLEOTIDE SEQUENCE</scope>
    <source>
        <strain evidence="5">NBD-18</strain>
    </source>
</reference>
<comment type="pathway">
    <text evidence="2">Glycan metabolism; lacto-N-neotetraose biosynthesis.</text>
</comment>
<proteinExistence type="predicted"/>
<evidence type="ECO:0000256" key="2">
    <source>
        <dbReference type="ARBA" id="ARBA00005222"/>
    </source>
</evidence>
<organism evidence="5">
    <name type="scientific">Sheuella amnicola</name>
    <dbReference type="NCBI Taxonomy" id="2707330"/>
    <lineage>
        <taxon>Bacteria</taxon>
        <taxon>Pseudomonadati</taxon>
        <taxon>Pseudomonadota</taxon>
        <taxon>Betaproteobacteria</taxon>
        <taxon>Burkholderiales</taxon>
        <taxon>Alcaligenaceae</taxon>
        <taxon>Sheuella</taxon>
    </lineage>
</organism>
<evidence type="ECO:0000256" key="3">
    <source>
        <dbReference type="ARBA" id="ARBA00022985"/>
    </source>
</evidence>
<dbReference type="Pfam" id="PF01755">
    <property type="entry name" value="Glyco_transf_25"/>
    <property type="match status" value="1"/>
</dbReference>
<dbReference type="GO" id="GO:0016740">
    <property type="term" value="F:transferase activity"/>
    <property type="evidence" value="ECO:0007669"/>
    <property type="project" value="UniProtKB-KW"/>
</dbReference>
<dbReference type="AlphaFoldDB" id="A0A6B2QWQ1"/>
<gene>
    <name evidence="5" type="ORF">G3I67_04825</name>
</gene>
<accession>A0A6B2QWQ1</accession>
<dbReference type="InterPro" id="IPR002654">
    <property type="entry name" value="Glyco_trans_25"/>
</dbReference>
<comment type="pathway">
    <text evidence="1">Bacterial outer membrane biogenesis; lipooligosaccharide biosynthesis.</text>
</comment>
<evidence type="ECO:0000313" key="5">
    <source>
        <dbReference type="EMBL" id="NDY82551.1"/>
    </source>
</evidence>
<evidence type="ECO:0000259" key="4">
    <source>
        <dbReference type="Pfam" id="PF01755"/>
    </source>
</evidence>
<keyword evidence="5" id="KW-0808">Transferase</keyword>
<dbReference type="EMBL" id="JAAGRN010000002">
    <property type="protein sequence ID" value="NDY82551.1"/>
    <property type="molecule type" value="Genomic_DNA"/>
</dbReference>
<evidence type="ECO:0000256" key="1">
    <source>
        <dbReference type="ARBA" id="ARBA00005068"/>
    </source>
</evidence>
<protein>
    <submittedName>
        <fullName evidence="5">Glycosyltransferase family 25 protein</fullName>
    </submittedName>
</protein>
<feature type="domain" description="Glycosyl transferase family 25" evidence="4">
    <location>
        <begin position="6"/>
        <end position="184"/>
    </location>
</feature>
<name>A0A6B2QWQ1_9BURK</name>
<keyword evidence="3" id="KW-0448">Lipopolysaccharide biosynthesis</keyword>
<dbReference type="RefSeq" id="WP_163652050.1">
    <property type="nucleotide sequence ID" value="NZ_JAAGRN010000002.1"/>
</dbReference>
<comment type="caution">
    <text evidence="5">The sequence shown here is derived from an EMBL/GenBank/DDBJ whole genome shotgun (WGS) entry which is preliminary data.</text>
</comment>